<dbReference type="PhylomeDB" id="A0A0G4H2C3"/>
<feature type="compositionally biased region" description="Basic and acidic residues" evidence="1">
    <location>
        <begin position="318"/>
        <end position="331"/>
    </location>
</feature>
<feature type="compositionally biased region" description="Basic and acidic residues" evidence="1">
    <location>
        <begin position="187"/>
        <end position="197"/>
    </location>
</feature>
<dbReference type="EMBL" id="CDMZ01001798">
    <property type="protein sequence ID" value="CEM37691.1"/>
    <property type="molecule type" value="Genomic_DNA"/>
</dbReference>
<feature type="region of interest" description="Disordered" evidence="1">
    <location>
        <begin position="182"/>
        <end position="341"/>
    </location>
</feature>
<dbReference type="InterPro" id="IPR013784">
    <property type="entry name" value="Carb-bd-like_fold"/>
</dbReference>
<feature type="compositionally biased region" description="Basic and acidic residues" evidence="1">
    <location>
        <begin position="374"/>
        <end position="385"/>
    </location>
</feature>
<feature type="region of interest" description="Disordered" evidence="1">
    <location>
        <begin position="356"/>
        <end position="385"/>
    </location>
</feature>
<evidence type="ECO:0000256" key="1">
    <source>
        <dbReference type="SAM" id="MobiDB-lite"/>
    </source>
</evidence>
<dbReference type="GO" id="GO:0030246">
    <property type="term" value="F:carbohydrate binding"/>
    <property type="evidence" value="ECO:0007669"/>
    <property type="project" value="InterPro"/>
</dbReference>
<dbReference type="InterPro" id="IPR013783">
    <property type="entry name" value="Ig-like_fold"/>
</dbReference>
<feature type="compositionally biased region" description="Basic and acidic residues" evidence="1">
    <location>
        <begin position="268"/>
        <end position="289"/>
    </location>
</feature>
<gene>
    <name evidence="2" type="ORF">Cvel_5574</name>
</gene>
<feature type="compositionally biased region" description="Polar residues" evidence="1">
    <location>
        <begin position="233"/>
        <end position="244"/>
    </location>
</feature>
<accession>A0A0G4H2C3</accession>
<reference evidence="2" key="1">
    <citation type="submission" date="2014-11" db="EMBL/GenBank/DDBJ databases">
        <authorList>
            <person name="Otto D Thomas"/>
            <person name="Naeem Raeece"/>
        </authorList>
    </citation>
    <scope>NUCLEOTIDE SEQUENCE</scope>
</reference>
<feature type="compositionally biased region" description="Basic and acidic residues" evidence="1">
    <location>
        <begin position="217"/>
        <end position="232"/>
    </location>
</feature>
<feature type="region of interest" description="Disordered" evidence="1">
    <location>
        <begin position="446"/>
        <end position="465"/>
    </location>
</feature>
<dbReference type="Gene3D" id="2.60.40.10">
    <property type="entry name" value="Immunoglobulins"/>
    <property type="match status" value="1"/>
</dbReference>
<proteinExistence type="predicted"/>
<dbReference type="VEuPathDB" id="CryptoDB:Cvel_5574"/>
<sequence>MKGLIAFVAQCPGGRENQRVVVVGECPELGGWELGGALSLTPAPCGRPWWVSSEVEVNLTELPTTVSGDFESEVETDREVQRVGVSKLNFRLVAVPNSSNGVEVSDPDNPVCLEPLNGGDFRVVCLVDGLPPADRCSVGGRGHNTIHIGVEEREGEQQEREMIGISVEWGVPESVQLGLIPLPPNRQIEHPQRETVNERSGLSCPQPESACPTFSETRTRTDPPRMAEEISERQQTSTDSTFFPQSPAVEFRGSDRQRGSGGNSSLSESKKQEAYVKGEKEDVDFDRSDSVSGNKGLAETECDRKIPRSLPLSSTHLPPHDCRVTHHERGGGQRKQSVAVRLKRCRSESALSDVEADDCNDASGFRPPDSEGGPSRRREGGVVREEKQRRLTVCLSESAPLPSELRRKRGDLVGGGKMALSKTECQGGEGGGEVKRNRHGQILARSVEGRASASTAGNAEDARSAEGRAFVSTAGSAVAARSAEGVASVSMVAFARDARSVEGRASVSTAGSVSGARNAEGVASVSTAGSALSAKSAEGRASVSTAVSARNARSAGGRASVSTAGSALAARSAEGVASVSMVAFARDARSAEGRASVSTAVSARNARSAGGRASVSTAVGAVSAKSVEGRAPVSTAVSARNARSVGGRAFVSMAGSAVSAKSAEERASVCIENFARTVRSAS</sequence>
<evidence type="ECO:0008006" key="3">
    <source>
        <dbReference type="Google" id="ProtNLM"/>
    </source>
</evidence>
<organism evidence="2">
    <name type="scientific">Chromera velia CCMP2878</name>
    <dbReference type="NCBI Taxonomy" id="1169474"/>
    <lineage>
        <taxon>Eukaryota</taxon>
        <taxon>Sar</taxon>
        <taxon>Alveolata</taxon>
        <taxon>Colpodellida</taxon>
        <taxon>Chromeraceae</taxon>
        <taxon>Chromera</taxon>
    </lineage>
</organism>
<name>A0A0G4H2C3_9ALVE</name>
<evidence type="ECO:0000313" key="2">
    <source>
        <dbReference type="EMBL" id="CEM37691.1"/>
    </source>
</evidence>
<dbReference type="SUPFAM" id="SSF49452">
    <property type="entry name" value="Starch-binding domain-like"/>
    <property type="match status" value="1"/>
</dbReference>
<protein>
    <recommendedName>
        <fullName evidence="3">CBM20 domain-containing protein</fullName>
    </recommendedName>
</protein>
<dbReference type="AlphaFoldDB" id="A0A0G4H2C3"/>